<dbReference type="WBParaSite" id="ASIM_0000026501-mRNA-1">
    <property type="protein sequence ID" value="ASIM_0000026501-mRNA-1"/>
    <property type="gene ID" value="ASIM_0000026501"/>
</dbReference>
<reference evidence="1 2" key="2">
    <citation type="submission" date="2018-11" db="EMBL/GenBank/DDBJ databases">
        <authorList>
            <consortium name="Pathogen Informatics"/>
        </authorList>
    </citation>
    <scope>NUCLEOTIDE SEQUENCE [LARGE SCALE GENOMIC DNA]</scope>
</reference>
<accession>A0A0M3IYE3</accession>
<dbReference type="Proteomes" id="UP000267096">
    <property type="component" value="Unassembled WGS sequence"/>
</dbReference>
<proteinExistence type="predicted"/>
<organism evidence="3">
    <name type="scientific">Anisakis simplex</name>
    <name type="common">Herring worm</name>
    <dbReference type="NCBI Taxonomy" id="6269"/>
    <lineage>
        <taxon>Eukaryota</taxon>
        <taxon>Metazoa</taxon>
        <taxon>Ecdysozoa</taxon>
        <taxon>Nematoda</taxon>
        <taxon>Chromadorea</taxon>
        <taxon>Rhabditida</taxon>
        <taxon>Spirurina</taxon>
        <taxon>Ascaridomorpha</taxon>
        <taxon>Ascaridoidea</taxon>
        <taxon>Anisakidae</taxon>
        <taxon>Anisakis</taxon>
        <taxon>Anisakis simplex complex</taxon>
    </lineage>
</organism>
<dbReference type="AlphaFoldDB" id="A0A0M3IYE3"/>
<dbReference type="EMBL" id="UYRR01000068">
    <property type="protein sequence ID" value="VDK17445.1"/>
    <property type="molecule type" value="Genomic_DNA"/>
</dbReference>
<gene>
    <name evidence="1" type="ORF">ASIM_LOCUS176</name>
</gene>
<evidence type="ECO:0000313" key="3">
    <source>
        <dbReference type="WBParaSite" id="ASIM_0000026501-mRNA-1"/>
    </source>
</evidence>
<reference evidence="3" key="1">
    <citation type="submission" date="2017-02" db="UniProtKB">
        <authorList>
            <consortium name="WormBaseParasite"/>
        </authorList>
    </citation>
    <scope>IDENTIFICATION</scope>
</reference>
<name>A0A0M3IYE3_ANISI</name>
<evidence type="ECO:0000313" key="1">
    <source>
        <dbReference type="EMBL" id="VDK17445.1"/>
    </source>
</evidence>
<protein>
    <submittedName>
        <fullName evidence="3">Rad21_Rec8 domain-containing protein</fullName>
    </submittedName>
</protein>
<keyword evidence="2" id="KW-1185">Reference proteome</keyword>
<evidence type="ECO:0000313" key="2">
    <source>
        <dbReference type="Proteomes" id="UP000267096"/>
    </source>
</evidence>
<sequence>MASMMDPQLADLPIEMAVDNDDDMPELIETDPSKGLPSLIEQNTPKTVDETTEFTQVRVLLLRMQSTHTFEVVAKSRHLQLAFAAVYVNDVVFKK</sequence>